<dbReference type="Proteomes" id="UP000199659">
    <property type="component" value="Unassembled WGS sequence"/>
</dbReference>
<name>A0A1I6HX77_9FIRM</name>
<dbReference type="STRING" id="37658.SAMN05661086_00371"/>
<dbReference type="GO" id="GO:0044781">
    <property type="term" value="P:bacterial-type flagellum organization"/>
    <property type="evidence" value="ECO:0007669"/>
    <property type="project" value="UniProtKB-KW"/>
</dbReference>
<gene>
    <name evidence="8" type="ORF">SAMN05661086_00371</name>
</gene>
<proteinExistence type="inferred from homology"/>
<organism evidence="8 9">
    <name type="scientific">Anaeromicropila populeti</name>
    <dbReference type="NCBI Taxonomy" id="37658"/>
    <lineage>
        <taxon>Bacteria</taxon>
        <taxon>Bacillati</taxon>
        <taxon>Bacillota</taxon>
        <taxon>Clostridia</taxon>
        <taxon>Lachnospirales</taxon>
        <taxon>Lachnospiraceae</taxon>
        <taxon>Anaeromicropila</taxon>
    </lineage>
</organism>
<keyword evidence="6" id="KW-0804">Transcription</keyword>
<evidence type="ECO:0000256" key="2">
    <source>
        <dbReference type="ARBA" id="ARBA00017823"/>
    </source>
</evidence>
<evidence type="ECO:0000256" key="4">
    <source>
        <dbReference type="ARBA" id="ARBA00022795"/>
    </source>
</evidence>
<evidence type="ECO:0000259" key="7">
    <source>
        <dbReference type="Pfam" id="PF04316"/>
    </source>
</evidence>
<dbReference type="GO" id="GO:0045892">
    <property type="term" value="P:negative regulation of DNA-templated transcription"/>
    <property type="evidence" value="ECO:0007669"/>
    <property type="project" value="InterPro"/>
</dbReference>
<evidence type="ECO:0000256" key="6">
    <source>
        <dbReference type="ARBA" id="ARBA00023163"/>
    </source>
</evidence>
<evidence type="ECO:0000313" key="9">
    <source>
        <dbReference type="Proteomes" id="UP000199659"/>
    </source>
</evidence>
<dbReference type="Pfam" id="PF04316">
    <property type="entry name" value="FlgM"/>
    <property type="match status" value="1"/>
</dbReference>
<keyword evidence="5" id="KW-0805">Transcription regulation</keyword>
<comment type="similarity">
    <text evidence="1">Belongs to the FlgM family.</text>
</comment>
<feature type="domain" description="Anti-sigma-28 factor FlgM C-terminal" evidence="7">
    <location>
        <begin position="31"/>
        <end position="84"/>
    </location>
</feature>
<keyword evidence="9" id="KW-1185">Reference proteome</keyword>
<evidence type="ECO:0000256" key="1">
    <source>
        <dbReference type="ARBA" id="ARBA00005322"/>
    </source>
</evidence>
<accession>A0A1I6HX77</accession>
<dbReference type="AlphaFoldDB" id="A0A1I6HX77"/>
<evidence type="ECO:0000256" key="5">
    <source>
        <dbReference type="ARBA" id="ARBA00023015"/>
    </source>
</evidence>
<dbReference type="InterPro" id="IPR031316">
    <property type="entry name" value="FlgM_C"/>
</dbReference>
<dbReference type="SUPFAM" id="SSF101498">
    <property type="entry name" value="Anti-sigma factor FlgM"/>
    <property type="match status" value="1"/>
</dbReference>
<evidence type="ECO:0000313" key="8">
    <source>
        <dbReference type="EMBL" id="SFR59034.1"/>
    </source>
</evidence>
<dbReference type="InterPro" id="IPR007412">
    <property type="entry name" value="FlgM"/>
</dbReference>
<keyword evidence="3" id="KW-0678">Repressor</keyword>
<sequence>MRIDTLQKVSQAYSSSAAKASSKPDVKGAQDYIQISQLGKDLQTAKKAIAESADIRYEKVEEIKSRMKSGTYDVSAKEIADKIAESYFNTLI</sequence>
<protein>
    <recommendedName>
        <fullName evidence="2">Negative regulator of flagellin synthesis</fullName>
    </recommendedName>
</protein>
<keyword evidence="4" id="KW-1005">Bacterial flagellum biogenesis</keyword>
<dbReference type="NCBIfam" id="TIGR03824">
    <property type="entry name" value="FlgM_jcvi"/>
    <property type="match status" value="1"/>
</dbReference>
<evidence type="ECO:0000256" key="3">
    <source>
        <dbReference type="ARBA" id="ARBA00022491"/>
    </source>
</evidence>
<reference evidence="8 9" key="1">
    <citation type="submission" date="2016-10" db="EMBL/GenBank/DDBJ databases">
        <authorList>
            <person name="de Groot N.N."/>
        </authorList>
    </citation>
    <scope>NUCLEOTIDE SEQUENCE [LARGE SCALE GENOMIC DNA]</scope>
    <source>
        <strain evidence="8 9">743A</strain>
    </source>
</reference>
<dbReference type="EMBL" id="FOYZ01000001">
    <property type="protein sequence ID" value="SFR59034.1"/>
    <property type="molecule type" value="Genomic_DNA"/>
</dbReference>
<dbReference type="InterPro" id="IPR035890">
    <property type="entry name" value="Anti-sigma-28_factor_FlgM_sf"/>
</dbReference>